<dbReference type="EMBL" id="LWDE02000679">
    <property type="protein sequence ID" value="KAE8245695.1"/>
    <property type="molecule type" value="Genomic_DNA"/>
</dbReference>
<sequence length="923" mass="101741">MGPLKAPSSSHFWPNQYPPEHQGIIDEWIEDARRSTFIAGPFDPDQVKAVIGHVRASPVLLVQKLDEHGVVVKNRVVYNASHPRTSKLEPPPPIPSINSQINKADYPCLWMTAVETKHMLGNAPSQRSLFCMVISGLLYVWLVGIFGLASICGIFGACCDLTCHALELEFPSMLFRHYVDDFVVVDLAPPDSPLGLRSWDSILAAVRRFGWVIHPSKHFPWSRRFQYLGIVWDLDSKTATLAESKQNKFRKKLEAAYKDGALLSLKDIASLIGSCQHTCVLAMNRRSKLNALYTLRNSYRFQHPSASKHLPTNARAEVKDWLIFFNQGPISCRLDLPTSLFPMQLYTDASDFGVGIVLGSLSVSFPLPNDYTDRPGINIGVGEAWAFELGVYAAIEHGAQDCLLTVYVDNQGIVFAARRGRSRNDLANDAIDRAADAALAANVDLSIIYPLRRLLSDQQLLVPTPVASSSTLASSRPRRSLASGSRVSSSSTTSSASIPRSSSLPSLSRAEIANQALESRAHAIAFIGSLAGSDVGSFLSTADVFLSLSEDNVPTADLSAAAADALAREDIMVKLSPALHLVQAVHGSMSPHAIQQLRTFKAHRVSLDTRKGYGGHVLAFLRWADDLDHPAHLRFPIPPTIVMLFFQSSAPFYAESTLGKVYSALQCWHAIHSLPWSVDKVEARTLRQSLRNASLPPLEDRRPIRMDDFASMRRHLNMQDNAHVAIYACALISLWSMARHGELTVEVVSRPHDSRPRRSHIEFMRRTDGVATSAIVHLPADKTHGRDGFNRIVSAQHTNPQVCPVAAIELHLARNPAPDDAGVFAYRDRSNVVRELRSKLFTSTINAWLAKDDREPIKGHAFRIGGATLLHGNGISIDDIKHLGGWASDAALLYIKDIHVRHAELCSNLNLGALERPLPERAQ</sequence>
<evidence type="ECO:0000256" key="3">
    <source>
        <dbReference type="SAM" id="MobiDB-lite"/>
    </source>
</evidence>
<dbReference type="AlphaFoldDB" id="A0A8X7SW85"/>
<dbReference type="InterPro" id="IPR011010">
    <property type="entry name" value="DNA_brk_join_enz"/>
</dbReference>
<keyword evidence="4" id="KW-1133">Transmembrane helix</keyword>
<accession>A0A8X7SW85</accession>
<dbReference type="SUPFAM" id="SSF56672">
    <property type="entry name" value="DNA/RNA polymerases"/>
    <property type="match status" value="1"/>
</dbReference>
<gene>
    <name evidence="5" type="ORF">A4X06_0g5481</name>
</gene>
<dbReference type="Gene3D" id="1.10.443.10">
    <property type="entry name" value="Intergrase catalytic core"/>
    <property type="match status" value="1"/>
</dbReference>
<dbReference type="Gene3D" id="1.10.150.130">
    <property type="match status" value="1"/>
</dbReference>
<keyword evidence="1" id="KW-0238">DNA-binding</keyword>
<evidence type="ECO:0000313" key="5">
    <source>
        <dbReference type="EMBL" id="KAE8245695.1"/>
    </source>
</evidence>
<dbReference type="InterPro" id="IPR043128">
    <property type="entry name" value="Rev_trsase/Diguanyl_cyclase"/>
</dbReference>
<dbReference type="GO" id="GO:0006310">
    <property type="term" value="P:DNA recombination"/>
    <property type="evidence" value="ECO:0007669"/>
    <property type="project" value="UniProtKB-KW"/>
</dbReference>
<evidence type="ECO:0000256" key="1">
    <source>
        <dbReference type="ARBA" id="ARBA00023125"/>
    </source>
</evidence>
<dbReference type="InterPro" id="IPR052055">
    <property type="entry name" value="Hepadnavirus_pol/RT"/>
</dbReference>
<dbReference type="PANTHER" id="PTHR33050">
    <property type="entry name" value="REVERSE TRANSCRIPTASE DOMAIN-CONTAINING PROTEIN"/>
    <property type="match status" value="1"/>
</dbReference>
<evidence type="ECO:0000313" key="6">
    <source>
        <dbReference type="Proteomes" id="UP000077684"/>
    </source>
</evidence>
<evidence type="ECO:0008006" key="7">
    <source>
        <dbReference type="Google" id="ProtNLM"/>
    </source>
</evidence>
<keyword evidence="4" id="KW-0472">Membrane</keyword>
<proteinExistence type="predicted"/>
<evidence type="ECO:0000256" key="4">
    <source>
        <dbReference type="SAM" id="Phobius"/>
    </source>
</evidence>
<reference evidence="5" key="1">
    <citation type="submission" date="2016-04" db="EMBL/GenBank/DDBJ databases">
        <authorList>
            <person name="Nguyen H.D."/>
            <person name="Samba Siva P."/>
            <person name="Cullis J."/>
            <person name="Levesque C.A."/>
            <person name="Hambleton S."/>
        </authorList>
    </citation>
    <scope>NUCLEOTIDE SEQUENCE</scope>
    <source>
        <strain evidence="5">DAOMC 236426</strain>
    </source>
</reference>
<dbReference type="SUPFAM" id="SSF56349">
    <property type="entry name" value="DNA breaking-rejoining enzymes"/>
    <property type="match status" value="1"/>
</dbReference>
<dbReference type="SUPFAM" id="SSF47823">
    <property type="entry name" value="lambda integrase-like, N-terminal domain"/>
    <property type="match status" value="1"/>
</dbReference>
<dbReference type="Gene3D" id="3.30.70.270">
    <property type="match status" value="1"/>
</dbReference>
<organism evidence="5 6">
    <name type="scientific">Tilletia controversa</name>
    <name type="common">dwarf bunt fungus</name>
    <dbReference type="NCBI Taxonomy" id="13291"/>
    <lineage>
        <taxon>Eukaryota</taxon>
        <taxon>Fungi</taxon>
        <taxon>Dikarya</taxon>
        <taxon>Basidiomycota</taxon>
        <taxon>Ustilaginomycotina</taxon>
        <taxon>Exobasidiomycetes</taxon>
        <taxon>Tilletiales</taxon>
        <taxon>Tilletiaceae</taxon>
        <taxon>Tilletia</taxon>
    </lineage>
</organism>
<feature type="region of interest" description="Disordered" evidence="3">
    <location>
        <begin position="469"/>
        <end position="503"/>
    </location>
</feature>
<dbReference type="GO" id="GO:0003677">
    <property type="term" value="F:DNA binding"/>
    <property type="evidence" value="ECO:0007669"/>
    <property type="project" value="UniProtKB-KW"/>
</dbReference>
<dbReference type="InterPro" id="IPR043502">
    <property type="entry name" value="DNA/RNA_pol_sf"/>
</dbReference>
<dbReference type="PANTHER" id="PTHR33050:SF7">
    <property type="entry name" value="RIBONUCLEASE H"/>
    <property type="match status" value="1"/>
</dbReference>
<feature type="transmembrane region" description="Helical" evidence="4">
    <location>
        <begin position="129"/>
        <end position="156"/>
    </location>
</feature>
<evidence type="ECO:0000256" key="2">
    <source>
        <dbReference type="ARBA" id="ARBA00023172"/>
    </source>
</evidence>
<keyword evidence="6" id="KW-1185">Reference proteome</keyword>
<name>A0A8X7SW85_9BASI</name>
<dbReference type="InterPro" id="IPR013762">
    <property type="entry name" value="Integrase-like_cat_sf"/>
</dbReference>
<keyword evidence="2" id="KW-0233">DNA recombination</keyword>
<dbReference type="GO" id="GO:0015074">
    <property type="term" value="P:DNA integration"/>
    <property type="evidence" value="ECO:0007669"/>
    <property type="project" value="InterPro"/>
</dbReference>
<keyword evidence="4" id="KW-0812">Transmembrane</keyword>
<dbReference type="InterPro" id="IPR010998">
    <property type="entry name" value="Integrase_recombinase_N"/>
</dbReference>
<comment type="caution">
    <text evidence="5">The sequence shown here is derived from an EMBL/GenBank/DDBJ whole genome shotgun (WGS) entry which is preliminary data.</text>
</comment>
<reference evidence="5" key="2">
    <citation type="journal article" date="2019" name="IMA Fungus">
        <title>Genome sequencing and comparison of five Tilletia species to identify candidate genes for the detection of regulated species infecting wheat.</title>
        <authorList>
            <person name="Nguyen H.D.T."/>
            <person name="Sultana T."/>
            <person name="Kesanakurti P."/>
            <person name="Hambleton S."/>
        </authorList>
    </citation>
    <scope>NUCLEOTIDE SEQUENCE</scope>
    <source>
        <strain evidence="5">DAOMC 236426</strain>
    </source>
</reference>
<dbReference type="Proteomes" id="UP000077684">
    <property type="component" value="Unassembled WGS sequence"/>
</dbReference>
<protein>
    <recommendedName>
        <fullName evidence="7">Reverse transcriptase domain-containing protein</fullName>
    </recommendedName>
</protein>